<organism evidence="1">
    <name type="scientific">Enterobacter cloacae complex sp. Mu1197</name>
    <dbReference type="NCBI Taxonomy" id="3152302"/>
    <lineage>
        <taxon>Bacteria</taxon>
        <taxon>Pseudomonadati</taxon>
        <taxon>Pseudomonadota</taxon>
        <taxon>Gammaproteobacteria</taxon>
        <taxon>Enterobacterales</taxon>
        <taxon>Enterobacteriaceae</taxon>
        <taxon>Enterobacter</taxon>
        <taxon>Enterobacter cloacae complex</taxon>
    </lineage>
</organism>
<reference evidence="1" key="1">
    <citation type="submission" date="2024-05" db="EMBL/GenBank/DDBJ databases">
        <title>Copy number flexibility facilitates heteroresistance to increasing antibiotic pressure and threatens the beta-lactam pipeline.</title>
        <authorList>
            <person name="Choby J.E."/>
            <person name="Weiss D.S."/>
        </authorList>
    </citation>
    <scope>NUCLEOTIDE SEQUENCE</scope>
    <source>
        <strain evidence="1">Mu1197</strain>
    </source>
</reference>
<evidence type="ECO:0000313" key="1">
    <source>
        <dbReference type="EMBL" id="XBM31369.1"/>
    </source>
</evidence>
<gene>
    <name evidence="1" type="ORF">ABFV38_04485</name>
</gene>
<protein>
    <submittedName>
        <fullName evidence="1">Uncharacterized protein</fullName>
    </submittedName>
</protein>
<proteinExistence type="predicted"/>
<dbReference type="EMBL" id="CP157375">
    <property type="protein sequence ID" value="XBM31369.1"/>
    <property type="molecule type" value="Genomic_DNA"/>
</dbReference>
<dbReference type="GeneID" id="97444156"/>
<name>A0AAU7FZF2_9ENTR</name>
<accession>A0AAU7FZF2</accession>
<dbReference type="RefSeq" id="WP_145974644.1">
    <property type="nucleotide sequence ID" value="NZ_CP157375.1"/>
</dbReference>
<dbReference type="AlphaFoldDB" id="A0AAU7FZF2"/>
<sequence>MSSLIIAILKQPHNRGAYLAAKFRAPKSHGHPTIIVEDNISQLKRLFFKQKSIYARNFSFYQKVKRRSRIKHPDTRNT</sequence>